<gene>
    <name evidence="3" type="ORF">SR882_04865</name>
</gene>
<name>A0ABZ0YYG5_9GAMM</name>
<dbReference type="InterPro" id="IPR036515">
    <property type="entry name" value="Transposase_17_sf"/>
</dbReference>
<feature type="compositionally biased region" description="Polar residues" evidence="1">
    <location>
        <begin position="232"/>
        <end position="245"/>
    </location>
</feature>
<feature type="compositionally biased region" description="Basic and acidic residues" evidence="1">
    <location>
        <begin position="221"/>
        <end position="231"/>
    </location>
</feature>
<dbReference type="RefSeq" id="WP_322522208.1">
    <property type="nucleotide sequence ID" value="NZ_CP140153.1"/>
</dbReference>
<sequence>MPRSRRFQIPGQVWHITHRCHRQQFLLKFARDRRLWRYWLFEARKRYGLCVLNYIVTSNHIHLLVRDQGKGEIAQSMQLVAGRVAQAYNRRKQRKGAFWEDRYHATAVEKGDHLARCLVYIDLNMVRAGQVTHPANWETSGYREIQSPPRRYRIIDLNALQQTLGMEGTSQFRTIHREWVEQALADDRMQRDPRWSGSLAVGSKPFMEEVRRQMGPQVYTRRTESDRETTSLHDSSGTYMPNSNS</sequence>
<evidence type="ECO:0000259" key="2">
    <source>
        <dbReference type="SMART" id="SM01321"/>
    </source>
</evidence>
<protein>
    <submittedName>
        <fullName evidence="3">Transposase</fullName>
    </submittedName>
</protein>
<dbReference type="Gene3D" id="3.30.70.1290">
    <property type="entry name" value="Transposase IS200-like"/>
    <property type="match status" value="1"/>
</dbReference>
<dbReference type="PANTHER" id="PTHR34322">
    <property type="entry name" value="TRANSPOSASE, Y1_TNP DOMAIN-CONTAINING"/>
    <property type="match status" value="1"/>
</dbReference>
<dbReference type="SUPFAM" id="SSF143422">
    <property type="entry name" value="Transposase IS200-like"/>
    <property type="match status" value="1"/>
</dbReference>
<accession>A0ABZ0YYG5</accession>
<dbReference type="InterPro" id="IPR002686">
    <property type="entry name" value="Transposase_17"/>
</dbReference>
<dbReference type="Proteomes" id="UP001327459">
    <property type="component" value="Chromosome"/>
</dbReference>
<organism evidence="3 4">
    <name type="scientific">Guyparkeria halophila</name>
    <dbReference type="NCBI Taxonomy" id="47960"/>
    <lineage>
        <taxon>Bacteria</taxon>
        <taxon>Pseudomonadati</taxon>
        <taxon>Pseudomonadota</taxon>
        <taxon>Gammaproteobacteria</taxon>
        <taxon>Chromatiales</taxon>
        <taxon>Thioalkalibacteraceae</taxon>
        <taxon>Guyparkeria</taxon>
    </lineage>
</organism>
<dbReference type="SMART" id="SM01321">
    <property type="entry name" value="Y1_Tnp"/>
    <property type="match status" value="1"/>
</dbReference>
<reference evidence="3 4" key="1">
    <citation type="submission" date="2023-11" db="EMBL/GenBank/DDBJ databases">
        <title>MicrobeMod: A computational toolkit for identifying prokaryotic methylation and restriction-modification with nanopore sequencing.</title>
        <authorList>
            <person name="Crits-Christoph A."/>
            <person name="Kang S.C."/>
            <person name="Lee H."/>
            <person name="Ostrov N."/>
        </authorList>
    </citation>
    <scope>NUCLEOTIDE SEQUENCE [LARGE SCALE GENOMIC DNA]</scope>
    <source>
        <strain evidence="3 4">ATCC 49870</strain>
    </source>
</reference>
<evidence type="ECO:0000313" key="3">
    <source>
        <dbReference type="EMBL" id="WQH17236.1"/>
    </source>
</evidence>
<dbReference type="PANTHER" id="PTHR34322:SF2">
    <property type="entry name" value="TRANSPOSASE IS200-LIKE DOMAIN-CONTAINING PROTEIN"/>
    <property type="match status" value="1"/>
</dbReference>
<feature type="domain" description="Transposase IS200-like" evidence="2">
    <location>
        <begin position="9"/>
        <end position="124"/>
    </location>
</feature>
<dbReference type="EMBL" id="CP140153">
    <property type="protein sequence ID" value="WQH17236.1"/>
    <property type="molecule type" value="Genomic_DNA"/>
</dbReference>
<evidence type="ECO:0000313" key="4">
    <source>
        <dbReference type="Proteomes" id="UP001327459"/>
    </source>
</evidence>
<keyword evidence="4" id="KW-1185">Reference proteome</keyword>
<feature type="region of interest" description="Disordered" evidence="1">
    <location>
        <begin position="211"/>
        <end position="245"/>
    </location>
</feature>
<proteinExistence type="predicted"/>
<dbReference type="Pfam" id="PF01797">
    <property type="entry name" value="Y1_Tnp"/>
    <property type="match status" value="1"/>
</dbReference>
<evidence type="ECO:0000256" key="1">
    <source>
        <dbReference type="SAM" id="MobiDB-lite"/>
    </source>
</evidence>